<dbReference type="EMBL" id="BARS01026815">
    <property type="protein sequence ID" value="GAG04835.1"/>
    <property type="molecule type" value="Genomic_DNA"/>
</dbReference>
<dbReference type="InterPro" id="IPR044516">
    <property type="entry name" value="UXS-like"/>
</dbReference>
<dbReference type="GO" id="GO:0070403">
    <property type="term" value="F:NAD+ binding"/>
    <property type="evidence" value="ECO:0007669"/>
    <property type="project" value="InterPro"/>
</dbReference>
<keyword evidence="2" id="KW-0210">Decarboxylase</keyword>
<dbReference type="GO" id="GO:0042732">
    <property type="term" value="P:D-xylose metabolic process"/>
    <property type="evidence" value="ECO:0007669"/>
    <property type="project" value="InterPro"/>
</dbReference>
<protein>
    <recommendedName>
        <fullName evidence="5">NAD-dependent epimerase/dehydratase domain-containing protein</fullName>
    </recommendedName>
</protein>
<dbReference type="AlphaFoldDB" id="X0UGW1"/>
<feature type="non-terminal residue" evidence="6">
    <location>
        <position position="266"/>
    </location>
</feature>
<reference evidence="6" key="1">
    <citation type="journal article" date="2014" name="Front. Microbiol.">
        <title>High frequency of phylogenetically diverse reductive dehalogenase-homologous genes in deep subseafloor sedimentary metagenomes.</title>
        <authorList>
            <person name="Kawai M."/>
            <person name="Futagami T."/>
            <person name="Toyoda A."/>
            <person name="Takaki Y."/>
            <person name="Nishi S."/>
            <person name="Hori S."/>
            <person name="Arai W."/>
            <person name="Tsubouchi T."/>
            <person name="Morono Y."/>
            <person name="Uchiyama I."/>
            <person name="Ito T."/>
            <person name="Fujiyama A."/>
            <person name="Inagaki F."/>
            <person name="Takami H."/>
        </authorList>
    </citation>
    <scope>NUCLEOTIDE SEQUENCE</scope>
    <source>
        <strain evidence="6">Expedition CK06-06</strain>
    </source>
</reference>
<evidence type="ECO:0000256" key="1">
    <source>
        <dbReference type="ARBA" id="ARBA00001911"/>
    </source>
</evidence>
<dbReference type="GO" id="GO:0048040">
    <property type="term" value="F:UDP-glucuronate decarboxylase activity"/>
    <property type="evidence" value="ECO:0007669"/>
    <property type="project" value="TreeGrafter"/>
</dbReference>
<dbReference type="PANTHER" id="PTHR43078:SF6">
    <property type="entry name" value="UDP-GLUCURONIC ACID DECARBOXYLASE 1"/>
    <property type="match status" value="1"/>
</dbReference>
<accession>X0UGW1</accession>
<organism evidence="6">
    <name type="scientific">marine sediment metagenome</name>
    <dbReference type="NCBI Taxonomy" id="412755"/>
    <lineage>
        <taxon>unclassified sequences</taxon>
        <taxon>metagenomes</taxon>
        <taxon>ecological metagenomes</taxon>
    </lineage>
</organism>
<dbReference type="Gene3D" id="3.40.50.720">
    <property type="entry name" value="NAD(P)-binding Rossmann-like Domain"/>
    <property type="match status" value="1"/>
</dbReference>
<feature type="domain" description="NAD-dependent epimerase/dehydratase" evidence="5">
    <location>
        <begin position="3"/>
        <end position="88"/>
    </location>
</feature>
<evidence type="ECO:0000313" key="6">
    <source>
        <dbReference type="EMBL" id="GAG04835.1"/>
    </source>
</evidence>
<keyword evidence="3" id="KW-0520">NAD</keyword>
<name>X0UGW1_9ZZZZ</name>
<evidence type="ECO:0000256" key="4">
    <source>
        <dbReference type="ARBA" id="ARBA00023239"/>
    </source>
</evidence>
<dbReference type="PANTHER" id="PTHR43078">
    <property type="entry name" value="UDP-GLUCURONIC ACID DECARBOXYLASE-RELATED"/>
    <property type="match status" value="1"/>
</dbReference>
<gene>
    <name evidence="6" type="ORF">S01H1_42203</name>
</gene>
<dbReference type="SUPFAM" id="SSF51735">
    <property type="entry name" value="NAD(P)-binding Rossmann-fold domains"/>
    <property type="match status" value="1"/>
</dbReference>
<evidence type="ECO:0000259" key="5">
    <source>
        <dbReference type="Pfam" id="PF01370"/>
    </source>
</evidence>
<comment type="cofactor">
    <cofactor evidence="1">
        <name>NAD(+)</name>
        <dbReference type="ChEBI" id="CHEBI:57540"/>
    </cofactor>
</comment>
<evidence type="ECO:0000256" key="3">
    <source>
        <dbReference type="ARBA" id="ARBA00023027"/>
    </source>
</evidence>
<dbReference type="Pfam" id="PF01370">
    <property type="entry name" value="Epimerase"/>
    <property type="match status" value="1"/>
</dbReference>
<evidence type="ECO:0000256" key="2">
    <source>
        <dbReference type="ARBA" id="ARBA00022793"/>
    </source>
</evidence>
<dbReference type="InterPro" id="IPR036291">
    <property type="entry name" value="NAD(P)-bd_dom_sf"/>
</dbReference>
<dbReference type="GO" id="GO:0005737">
    <property type="term" value="C:cytoplasm"/>
    <property type="evidence" value="ECO:0007669"/>
    <property type="project" value="TreeGrafter"/>
</dbReference>
<dbReference type="InterPro" id="IPR001509">
    <property type="entry name" value="Epimerase_deHydtase"/>
</dbReference>
<keyword evidence="4" id="KW-0456">Lyase</keyword>
<feature type="non-terminal residue" evidence="6">
    <location>
        <position position="1"/>
    </location>
</feature>
<sequence length="266" mass="30427">PSILVIGGAGFIGSHLCRTLLKKNCFVYCLDKLIGDKKENVKEIFDKRNFHFVKANYDKPLKNLKSLDFDYIFHLEGVDEDAWGTSDFLELAKKQRAKFLLLSSFLQSQSRESAEDLTSKYFSRFNLNARIVRPLDVYGQGMPLQITDDLTFLFTNLKDKTTFKVSGDGSKILYPLFITDAIHGLLKAMFSQGSKGKIYSLAGKETSILEFVNILKKESKRTLGIEFSSRKKEKKDPLKKRTVTETKKQLNWRPKVSFKEGVKKTL</sequence>
<comment type="caution">
    <text evidence="6">The sequence shown here is derived from an EMBL/GenBank/DDBJ whole genome shotgun (WGS) entry which is preliminary data.</text>
</comment>
<proteinExistence type="predicted"/>